<name>S8A2Y0_DACHA</name>
<dbReference type="OrthoDB" id="5348797at2759"/>
<dbReference type="InterPro" id="IPR021459">
    <property type="entry name" value="GH101-related"/>
</dbReference>
<reference evidence="1 2" key="1">
    <citation type="journal article" date="2013" name="PLoS Genet.">
        <title>Genomic mechanisms accounting for the adaptation to parasitism in nematode-trapping fungi.</title>
        <authorList>
            <person name="Meerupati T."/>
            <person name="Andersson K.M."/>
            <person name="Friman E."/>
            <person name="Kumar D."/>
            <person name="Tunlid A."/>
            <person name="Ahren D."/>
        </authorList>
    </citation>
    <scope>NUCLEOTIDE SEQUENCE [LARGE SCALE GENOMIC DNA]</scope>
    <source>
        <strain evidence="1 2">CBS 200.50</strain>
    </source>
</reference>
<comment type="caution">
    <text evidence="1">The sequence shown here is derived from an EMBL/GenBank/DDBJ whole genome shotgun (WGS) entry which is preliminary data.</text>
</comment>
<reference evidence="2" key="2">
    <citation type="submission" date="2013-04" db="EMBL/GenBank/DDBJ databases">
        <title>Genomic mechanisms accounting for the adaptation to parasitism in nematode-trapping fungi.</title>
        <authorList>
            <person name="Ahren D.G."/>
        </authorList>
    </citation>
    <scope>NUCLEOTIDE SEQUENCE [LARGE SCALE GENOMIC DNA]</scope>
    <source>
        <strain evidence="2">CBS 200.50</strain>
    </source>
</reference>
<evidence type="ECO:0000313" key="1">
    <source>
        <dbReference type="EMBL" id="EPS35516.1"/>
    </source>
</evidence>
<keyword evidence="2" id="KW-1185">Reference proteome</keyword>
<evidence type="ECO:0000313" key="2">
    <source>
        <dbReference type="Proteomes" id="UP000015100"/>
    </source>
</evidence>
<dbReference type="Pfam" id="PF11308">
    <property type="entry name" value="Glyco_hydro_129"/>
    <property type="match status" value="1"/>
</dbReference>
<proteinExistence type="predicted"/>
<dbReference type="HOGENOM" id="CLU_009699_0_0_1"/>
<accession>S8A2Y0</accession>
<gene>
    <name evidence="1" type="ORF">H072_11048</name>
</gene>
<dbReference type="eggNOG" id="ENOG502SPKK">
    <property type="taxonomic scope" value="Eukaryota"/>
</dbReference>
<sequence>MRTDIKKGLVLATITGLASPMPPPCNSSKDICLNGSSVTIPINGEIANLTTSTLQVTFRARNGTNLRLSNGLQTSDQVAADSPKIENGKATWNLPTRNCTVTAYGQNGRLVVTLSQPDGSNVTWPITGGGVDNKYQSLQYPRGPGRNIPLRDEFWNQGTEGPEKSGTGGDMIIPGNGNNNLDVAVNFMMPFWGYSAGEGRGSAYILPEDIGTKVNHKSVNGSLQTSFTHSFSRKQNTTSYTVIFEITDGSPLASAFSYRRYLQENNKLMRLKDKIAALSDTSRLLGAFHAYCFGVDGCSADSMKKLANAGIKKLWVGYDQESIPQDAVKQAQGQGYIVGPYDTYANGQPSNESDSHVAKWPGNAYPEQCITLYNGKQKLGFGQRGCYMSTQAQALAEPSTGNLAARLNSTTSNGVLSYFLDVDAASEFFTDFSESHGQNMMMDRKNRLDRMLKISKKFVLGSEDSHGWANGVVSYSHGTLTQMDNRFFGALLGVKEVYGGYKPDGGPDMFFKPISLPKNFATTMFDMSYMIPLTEAVLHDSVVNVDRWDVPLHKFPAVEKQRILQNMLYNVPAMLAINGTVIEEKGQQIAKYQNFFQPLHETGALLPLTKFEYLTQDKMLQRTEFGNGDLVLTANFAGEKLGGLEGMCVAAKIRDVEAKLCV</sequence>
<dbReference type="Proteomes" id="UP000015100">
    <property type="component" value="Unassembled WGS sequence"/>
</dbReference>
<protein>
    <recommendedName>
        <fullName evidence="3">Alpha-galactosidase</fullName>
    </recommendedName>
</protein>
<evidence type="ECO:0008006" key="3">
    <source>
        <dbReference type="Google" id="ProtNLM"/>
    </source>
</evidence>
<organism evidence="1 2">
    <name type="scientific">Dactylellina haptotyla (strain CBS 200.50)</name>
    <name type="common">Nematode-trapping fungus</name>
    <name type="synonym">Monacrosporium haptotylum</name>
    <dbReference type="NCBI Taxonomy" id="1284197"/>
    <lineage>
        <taxon>Eukaryota</taxon>
        <taxon>Fungi</taxon>
        <taxon>Dikarya</taxon>
        <taxon>Ascomycota</taxon>
        <taxon>Pezizomycotina</taxon>
        <taxon>Orbiliomycetes</taxon>
        <taxon>Orbiliales</taxon>
        <taxon>Orbiliaceae</taxon>
        <taxon>Dactylellina</taxon>
    </lineage>
</organism>
<dbReference type="AlphaFoldDB" id="S8A2Y0"/>
<dbReference type="EMBL" id="AQGS01001127">
    <property type="protein sequence ID" value="EPS35516.1"/>
    <property type="molecule type" value="Genomic_DNA"/>
</dbReference>